<keyword evidence="12" id="KW-0496">Mitochondrion</keyword>
<reference evidence="12" key="1">
    <citation type="submission" date="2019-03" db="EMBL/GenBank/DDBJ databases">
        <authorList>
            <person name="Lefebure T."/>
            <person name="Lefebure T."/>
        </authorList>
    </citation>
    <scope>NUCLEOTIDE SEQUENCE [LARGE SCALE GENOMIC DNA]</scope>
</reference>
<evidence type="ECO:0000256" key="10">
    <source>
        <dbReference type="ARBA" id="ARBA00049551"/>
    </source>
</evidence>
<proteinExistence type="inferred from homology"/>
<keyword evidence="4 11" id="KW-0812">Transmembrane</keyword>
<evidence type="ECO:0000256" key="8">
    <source>
        <dbReference type="ARBA" id="ARBA00023136"/>
    </source>
</evidence>
<sequence>MYFFMVGTIAFVWNQVHVLSSLISLEYMAMIIFLTITLISPLVEFTLISMIFISISVCEGALGLSILINFARAQGSDFMSNMALNLW</sequence>
<keyword evidence="6 11" id="KW-1133">Transmembrane helix</keyword>
<name>A0A485M7E9_9CRUS</name>
<dbReference type="GO" id="GO:0008137">
    <property type="term" value="F:NADH dehydrogenase (ubiquinone) activity"/>
    <property type="evidence" value="ECO:0007669"/>
    <property type="project" value="UniProtKB-EC"/>
</dbReference>
<organism evidence="12">
    <name type="scientific">Bragasellus molinai</name>
    <dbReference type="NCBI Taxonomy" id="1281925"/>
    <lineage>
        <taxon>Eukaryota</taxon>
        <taxon>Metazoa</taxon>
        <taxon>Ecdysozoa</taxon>
        <taxon>Arthropoda</taxon>
        <taxon>Crustacea</taxon>
        <taxon>Multicrustacea</taxon>
        <taxon>Malacostraca</taxon>
        <taxon>Eumalacostraca</taxon>
        <taxon>Peracarida</taxon>
        <taxon>Isopoda</taxon>
        <taxon>Asellota</taxon>
        <taxon>Aselloidea</taxon>
        <taxon>Asellidae</taxon>
        <taxon>Bragasellus</taxon>
    </lineage>
</organism>
<dbReference type="Gene3D" id="1.10.287.3510">
    <property type="match status" value="1"/>
</dbReference>
<evidence type="ECO:0000256" key="9">
    <source>
        <dbReference type="ARBA" id="ARBA00031586"/>
    </source>
</evidence>
<evidence type="ECO:0000256" key="3">
    <source>
        <dbReference type="ARBA" id="ARBA00016612"/>
    </source>
</evidence>
<keyword evidence="5" id="KW-1278">Translocase</keyword>
<keyword evidence="7" id="KW-0520">NAD</keyword>
<evidence type="ECO:0000256" key="5">
    <source>
        <dbReference type="ARBA" id="ARBA00022967"/>
    </source>
</evidence>
<evidence type="ECO:0000256" key="7">
    <source>
        <dbReference type="ARBA" id="ARBA00023027"/>
    </source>
</evidence>
<feature type="transmembrane region" description="Helical" evidence="11">
    <location>
        <begin position="45"/>
        <end position="70"/>
    </location>
</feature>
<keyword evidence="8 11" id="KW-0472">Membrane</keyword>
<evidence type="ECO:0000256" key="1">
    <source>
        <dbReference type="ARBA" id="ARBA00004141"/>
    </source>
</evidence>
<evidence type="ECO:0000256" key="4">
    <source>
        <dbReference type="ARBA" id="ARBA00022692"/>
    </source>
</evidence>
<accession>A0A485M7E9</accession>
<comment type="catalytic activity">
    <reaction evidence="10">
        <text>a ubiquinone + NADH + 5 H(+)(in) = a ubiquinol + NAD(+) + 4 H(+)(out)</text>
        <dbReference type="Rhea" id="RHEA:29091"/>
        <dbReference type="Rhea" id="RHEA-COMP:9565"/>
        <dbReference type="Rhea" id="RHEA-COMP:9566"/>
        <dbReference type="ChEBI" id="CHEBI:15378"/>
        <dbReference type="ChEBI" id="CHEBI:16389"/>
        <dbReference type="ChEBI" id="CHEBI:17976"/>
        <dbReference type="ChEBI" id="CHEBI:57540"/>
        <dbReference type="ChEBI" id="CHEBI:57945"/>
        <dbReference type="EC" id="7.1.1.2"/>
    </reaction>
</comment>
<dbReference type="InterPro" id="IPR039428">
    <property type="entry name" value="NUOK/Mnh_C1-like"/>
</dbReference>
<comment type="subcellular location">
    <subcellularLocation>
        <location evidence="1">Membrane</location>
        <topology evidence="1">Multi-pass membrane protein</topology>
    </subcellularLocation>
</comment>
<protein>
    <recommendedName>
        <fullName evidence="3">NADH-ubiquinone oxidoreductase chain 4L</fullName>
    </recommendedName>
    <alternativeName>
        <fullName evidence="9">NADH dehydrogenase subunit 4L</fullName>
    </alternativeName>
</protein>
<dbReference type="GO" id="GO:0016020">
    <property type="term" value="C:membrane"/>
    <property type="evidence" value="ECO:0007669"/>
    <property type="project" value="UniProtKB-SubCell"/>
</dbReference>
<dbReference type="AlphaFoldDB" id="A0A485M7E9"/>
<evidence type="ECO:0000256" key="6">
    <source>
        <dbReference type="ARBA" id="ARBA00022989"/>
    </source>
</evidence>
<evidence type="ECO:0000256" key="11">
    <source>
        <dbReference type="SAM" id="Phobius"/>
    </source>
</evidence>
<evidence type="ECO:0000313" key="12">
    <source>
        <dbReference type="EMBL" id="VFU78725.1"/>
    </source>
</evidence>
<comment type="similarity">
    <text evidence="2">Belongs to the complex I subunit 4L family.</text>
</comment>
<geneLocation type="mitochondrion" evidence="12"/>
<feature type="transmembrane region" description="Helical" evidence="11">
    <location>
        <begin position="12"/>
        <end position="39"/>
    </location>
</feature>
<dbReference type="Pfam" id="PF00420">
    <property type="entry name" value="Oxidored_q2"/>
    <property type="match status" value="1"/>
</dbReference>
<dbReference type="EMBL" id="LR536608">
    <property type="protein sequence ID" value="VFU78725.1"/>
    <property type="molecule type" value="Genomic_DNA"/>
</dbReference>
<gene>
    <name evidence="12" type="primary">nad4l</name>
    <name evidence="12" type="ORF">BMOVMT01_0010</name>
</gene>
<evidence type="ECO:0000256" key="2">
    <source>
        <dbReference type="ARBA" id="ARBA00010519"/>
    </source>
</evidence>